<dbReference type="InterPro" id="IPR011009">
    <property type="entry name" value="Kinase-like_dom_sf"/>
</dbReference>
<dbReference type="Gene3D" id="3.30.200.20">
    <property type="entry name" value="Phosphorylase Kinase, domain 1"/>
    <property type="match status" value="1"/>
</dbReference>
<organism evidence="7 8">
    <name type="scientific">Dispira parvispora</name>
    <dbReference type="NCBI Taxonomy" id="1520584"/>
    <lineage>
        <taxon>Eukaryota</taxon>
        <taxon>Fungi</taxon>
        <taxon>Fungi incertae sedis</taxon>
        <taxon>Zoopagomycota</taxon>
        <taxon>Kickxellomycotina</taxon>
        <taxon>Dimargaritomycetes</taxon>
        <taxon>Dimargaritales</taxon>
        <taxon>Dimargaritaceae</taxon>
        <taxon>Dispira</taxon>
    </lineage>
</organism>
<keyword evidence="4" id="KW-0808">Transferase</keyword>
<reference evidence="7" key="1">
    <citation type="submission" date="2022-07" db="EMBL/GenBank/DDBJ databases">
        <title>Phylogenomic reconstructions and comparative analyses of Kickxellomycotina fungi.</title>
        <authorList>
            <person name="Reynolds N.K."/>
            <person name="Stajich J.E."/>
            <person name="Barry K."/>
            <person name="Grigoriev I.V."/>
            <person name="Crous P."/>
            <person name="Smith M.E."/>
        </authorList>
    </citation>
    <scope>NUCLEOTIDE SEQUENCE</scope>
    <source>
        <strain evidence="7">RSA 1196</strain>
    </source>
</reference>
<feature type="compositionally biased region" description="Low complexity" evidence="5">
    <location>
        <begin position="376"/>
        <end position="388"/>
    </location>
</feature>
<dbReference type="InterPro" id="IPR017441">
    <property type="entry name" value="Protein_kinase_ATP_BS"/>
</dbReference>
<dbReference type="Pfam" id="PF00069">
    <property type="entry name" value="Pkinase"/>
    <property type="match status" value="1"/>
</dbReference>
<dbReference type="EMBL" id="JANBPY010000988">
    <property type="protein sequence ID" value="KAJ1962285.1"/>
    <property type="molecule type" value="Genomic_DNA"/>
</dbReference>
<keyword evidence="4" id="KW-0418">Kinase</keyword>
<evidence type="ECO:0000256" key="4">
    <source>
        <dbReference type="RuleBase" id="RU000304"/>
    </source>
</evidence>
<dbReference type="CDD" id="cd14008">
    <property type="entry name" value="STKc_LKB1_CaMKK"/>
    <property type="match status" value="1"/>
</dbReference>
<feature type="region of interest" description="Disordered" evidence="5">
    <location>
        <begin position="366"/>
        <end position="388"/>
    </location>
</feature>
<dbReference type="SMART" id="SM00220">
    <property type="entry name" value="S_TKc"/>
    <property type="match status" value="1"/>
</dbReference>
<evidence type="ECO:0000256" key="3">
    <source>
        <dbReference type="PROSITE-ProRule" id="PRU10141"/>
    </source>
</evidence>
<feature type="region of interest" description="Disordered" evidence="5">
    <location>
        <begin position="40"/>
        <end position="94"/>
    </location>
</feature>
<evidence type="ECO:0000313" key="8">
    <source>
        <dbReference type="Proteomes" id="UP001150925"/>
    </source>
</evidence>
<dbReference type="InterPro" id="IPR000719">
    <property type="entry name" value="Prot_kinase_dom"/>
</dbReference>
<evidence type="ECO:0000256" key="2">
    <source>
        <dbReference type="ARBA" id="ARBA00022840"/>
    </source>
</evidence>
<dbReference type="InterPro" id="IPR008271">
    <property type="entry name" value="Ser/Thr_kinase_AS"/>
</dbReference>
<keyword evidence="4" id="KW-0723">Serine/threonine-protein kinase</keyword>
<dbReference type="PROSITE" id="PS50011">
    <property type="entry name" value="PROTEIN_KINASE_DOM"/>
    <property type="match status" value="1"/>
</dbReference>
<keyword evidence="1 3" id="KW-0547">Nucleotide-binding</keyword>
<dbReference type="GO" id="GO:0035556">
    <property type="term" value="P:intracellular signal transduction"/>
    <property type="evidence" value="ECO:0007669"/>
    <property type="project" value="TreeGrafter"/>
</dbReference>
<dbReference type="Proteomes" id="UP001150925">
    <property type="component" value="Unassembled WGS sequence"/>
</dbReference>
<feature type="binding site" evidence="3">
    <location>
        <position position="27"/>
    </location>
    <ligand>
        <name>ATP</name>
        <dbReference type="ChEBI" id="CHEBI:30616"/>
    </ligand>
</feature>
<comment type="caution">
    <text evidence="7">The sequence shown here is derived from an EMBL/GenBank/DDBJ whole genome shotgun (WGS) entry which is preliminary data.</text>
</comment>
<sequence>MKYLGRGSYGTVSLAQDANTNQKYAIKEFSKQRLRKLEQAQSPFGGGWARGRGQGRGRPMRGWGSRRGGAGMARANSGDDRSSQSSTATATEGGSLNQIKREVAIFKKLRHPNIIRLYEVINDPNHDGLYMVYELCEKGALIDIRLHQAVEPCPEAEARGFFRQALLGIEYLHYTGIIHRDIKPDNLLLDHTGQLKIVDFGISEMFEKTSDMIKKSAGSPAFMAPELCHPNHGEVSGTLADIWSLGVTLYCLVVGQLPFQGDSAPAIYEAILNDRLVIPDIGLSDSLRDLLTKMLDKDPSTRATISAIRVHPWVTNDGEWPLPSVDVNCEHIVTEVTEQEISSAITTLSGVATVVKAVQRFKALRSRRTDQGSEASTTSTSTSSTNEV</sequence>
<keyword evidence="8" id="KW-1185">Reference proteome</keyword>
<evidence type="ECO:0000256" key="1">
    <source>
        <dbReference type="ARBA" id="ARBA00022741"/>
    </source>
</evidence>
<dbReference type="PROSITE" id="PS00107">
    <property type="entry name" value="PROTEIN_KINASE_ATP"/>
    <property type="match status" value="1"/>
</dbReference>
<dbReference type="AlphaFoldDB" id="A0A9W8ATX1"/>
<dbReference type="PROSITE" id="PS00108">
    <property type="entry name" value="PROTEIN_KINASE_ST"/>
    <property type="match status" value="1"/>
</dbReference>
<evidence type="ECO:0000259" key="6">
    <source>
        <dbReference type="PROSITE" id="PS50011"/>
    </source>
</evidence>
<evidence type="ECO:0000256" key="5">
    <source>
        <dbReference type="SAM" id="MobiDB-lite"/>
    </source>
</evidence>
<dbReference type="Gene3D" id="1.10.510.10">
    <property type="entry name" value="Transferase(Phosphotransferase) domain 1"/>
    <property type="match status" value="1"/>
</dbReference>
<feature type="domain" description="Protein kinase" evidence="6">
    <location>
        <begin position="1"/>
        <end position="314"/>
    </location>
</feature>
<proteinExistence type="inferred from homology"/>
<dbReference type="GO" id="GO:0005524">
    <property type="term" value="F:ATP binding"/>
    <property type="evidence" value="ECO:0007669"/>
    <property type="project" value="UniProtKB-UniRule"/>
</dbReference>
<name>A0A9W8ATX1_9FUNG</name>
<keyword evidence="2 3" id="KW-0067">ATP-binding</keyword>
<feature type="compositionally biased region" description="Polar residues" evidence="5">
    <location>
        <begin position="83"/>
        <end position="94"/>
    </location>
</feature>
<dbReference type="FunFam" id="1.10.510.10:FF:000571">
    <property type="entry name" value="Maternal embryonic leucine zipper kinase"/>
    <property type="match status" value="1"/>
</dbReference>
<dbReference type="GO" id="GO:0005737">
    <property type="term" value="C:cytoplasm"/>
    <property type="evidence" value="ECO:0007669"/>
    <property type="project" value="TreeGrafter"/>
</dbReference>
<evidence type="ECO:0000313" key="7">
    <source>
        <dbReference type="EMBL" id="KAJ1962285.1"/>
    </source>
</evidence>
<dbReference type="GO" id="GO:0004674">
    <property type="term" value="F:protein serine/threonine kinase activity"/>
    <property type="evidence" value="ECO:0007669"/>
    <property type="project" value="UniProtKB-KW"/>
</dbReference>
<dbReference type="SUPFAM" id="SSF56112">
    <property type="entry name" value="Protein kinase-like (PK-like)"/>
    <property type="match status" value="1"/>
</dbReference>
<dbReference type="PANTHER" id="PTHR24346:SF77">
    <property type="entry name" value="SERINE THREONINE PROTEIN KINASE"/>
    <property type="match status" value="1"/>
</dbReference>
<protein>
    <recommendedName>
        <fullName evidence="6">Protein kinase domain-containing protein</fullName>
    </recommendedName>
</protein>
<accession>A0A9W8ATX1</accession>
<dbReference type="OrthoDB" id="68483at2759"/>
<dbReference type="PANTHER" id="PTHR24346">
    <property type="entry name" value="MAP/MICROTUBULE AFFINITY-REGULATING KINASE"/>
    <property type="match status" value="1"/>
</dbReference>
<comment type="similarity">
    <text evidence="4">Belongs to the protein kinase superfamily.</text>
</comment>
<gene>
    <name evidence="7" type="ORF">IWQ62_003580</name>
</gene>